<keyword evidence="2" id="KW-1185">Reference proteome</keyword>
<protein>
    <submittedName>
        <fullName evidence="1">Uncharacterized protein</fullName>
    </submittedName>
</protein>
<dbReference type="AlphaFoldDB" id="E3QK90"/>
<dbReference type="HOGENOM" id="CLU_2687682_0_0_1"/>
<reference evidence="2" key="1">
    <citation type="journal article" date="2012" name="Nat. Genet.">
        <title>Lifestyle transitions in plant pathogenic Colletotrichum fungi deciphered by genome and transcriptome analyses.</title>
        <authorList>
            <person name="O'Connell R.J."/>
            <person name="Thon M.R."/>
            <person name="Hacquard S."/>
            <person name="Amyotte S.G."/>
            <person name="Kleemann J."/>
            <person name="Torres M.F."/>
            <person name="Damm U."/>
            <person name="Buiate E.A."/>
            <person name="Epstein L."/>
            <person name="Alkan N."/>
            <person name="Altmueller J."/>
            <person name="Alvarado-Balderrama L."/>
            <person name="Bauser C.A."/>
            <person name="Becker C."/>
            <person name="Birren B.W."/>
            <person name="Chen Z."/>
            <person name="Choi J."/>
            <person name="Crouch J.A."/>
            <person name="Duvick J.P."/>
            <person name="Farman M.A."/>
            <person name="Gan P."/>
            <person name="Heiman D."/>
            <person name="Henrissat B."/>
            <person name="Howard R.J."/>
            <person name="Kabbage M."/>
            <person name="Koch C."/>
            <person name="Kracher B."/>
            <person name="Kubo Y."/>
            <person name="Law A.D."/>
            <person name="Lebrun M.-H."/>
            <person name="Lee Y.-H."/>
            <person name="Miyara I."/>
            <person name="Moore N."/>
            <person name="Neumann U."/>
            <person name="Nordstroem K."/>
            <person name="Panaccione D.G."/>
            <person name="Panstruga R."/>
            <person name="Place M."/>
            <person name="Proctor R.H."/>
            <person name="Prusky D."/>
            <person name="Rech G."/>
            <person name="Reinhardt R."/>
            <person name="Rollins J.A."/>
            <person name="Rounsley S."/>
            <person name="Schardl C.L."/>
            <person name="Schwartz D.C."/>
            <person name="Shenoy N."/>
            <person name="Shirasu K."/>
            <person name="Sikhakolli U.R."/>
            <person name="Stueber K."/>
            <person name="Sukno S.A."/>
            <person name="Sweigard J.A."/>
            <person name="Takano Y."/>
            <person name="Takahara H."/>
            <person name="Trail F."/>
            <person name="van der Does H.C."/>
            <person name="Voll L.M."/>
            <person name="Will I."/>
            <person name="Young S."/>
            <person name="Zeng Q."/>
            <person name="Zhang J."/>
            <person name="Zhou S."/>
            <person name="Dickman M.B."/>
            <person name="Schulze-Lefert P."/>
            <person name="Ver Loren van Themaat E."/>
            <person name="Ma L.-J."/>
            <person name="Vaillancourt L.J."/>
        </authorList>
    </citation>
    <scope>NUCLEOTIDE SEQUENCE [LARGE SCALE GENOMIC DNA]</scope>
    <source>
        <strain evidence="2">M1.001 / M2 / FGSC 10212</strain>
    </source>
</reference>
<proteinExistence type="predicted"/>
<accession>E3QK90</accession>
<dbReference type="Proteomes" id="UP000008782">
    <property type="component" value="Unassembled WGS sequence"/>
</dbReference>
<dbReference type="GeneID" id="24411787"/>
<organism evidence="2">
    <name type="scientific">Colletotrichum graminicola (strain M1.001 / M2 / FGSC 10212)</name>
    <name type="common">Maize anthracnose fungus</name>
    <name type="synonym">Glomerella graminicola</name>
    <dbReference type="NCBI Taxonomy" id="645133"/>
    <lineage>
        <taxon>Eukaryota</taxon>
        <taxon>Fungi</taxon>
        <taxon>Dikarya</taxon>
        <taxon>Ascomycota</taxon>
        <taxon>Pezizomycotina</taxon>
        <taxon>Sordariomycetes</taxon>
        <taxon>Hypocreomycetidae</taxon>
        <taxon>Glomerellales</taxon>
        <taxon>Glomerellaceae</taxon>
        <taxon>Colletotrichum</taxon>
        <taxon>Colletotrichum graminicola species complex</taxon>
    </lineage>
</organism>
<dbReference type="VEuPathDB" id="FungiDB:GLRG_06422"/>
<evidence type="ECO:0000313" key="2">
    <source>
        <dbReference type="Proteomes" id="UP000008782"/>
    </source>
</evidence>
<evidence type="ECO:0000313" key="1">
    <source>
        <dbReference type="EMBL" id="EFQ31278.1"/>
    </source>
</evidence>
<dbReference type="EMBL" id="GG697354">
    <property type="protein sequence ID" value="EFQ31278.1"/>
    <property type="molecule type" value="Genomic_DNA"/>
</dbReference>
<name>E3QK90_COLGM</name>
<gene>
    <name evidence="1" type="ORF">GLRG_06422</name>
</gene>
<sequence length="74" mass="8222">MAHLKAQKQATFIIRGEICRSGKVFRQAAHQNLNPAVAQELTREDEKGDMGAVVYRQAGMVDNVWRAVGKLKGQ</sequence>
<dbReference type="RefSeq" id="XP_008095298.1">
    <property type="nucleotide sequence ID" value="XM_008097107.1"/>
</dbReference>